<dbReference type="RefSeq" id="WP_072579837.1">
    <property type="nucleotide sequence ID" value="NZ_CP016020.1"/>
</dbReference>
<evidence type="ECO:0000313" key="1">
    <source>
        <dbReference type="EMBL" id="APH05044.1"/>
    </source>
</evidence>
<dbReference type="KEGG" id="bwh:A9C19_09950"/>
<keyword evidence="2" id="KW-1185">Reference proteome</keyword>
<dbReference type="Proteomes" id="UP000181936">
    <property type="component" value="Chromosome"/>
</dbReference>
<dbReference type="AlphaFoldDB" id="A0A1L3MS09"/>
<gene>
    <name evidence="1" type="ORF">A9C19_09950</name>
</gene>
<dbReference type="EMBL" id="CP016020">
    <property type="protein sequence ID" value="APH05044.1"/>
    <property type="molecule type" value="Genomic_DNA"/>
</dbReference>
<reference evidence="1 2" key="1">
    <citation type="journal article" date="2016" name="Sci. Rep.">
        <title>Complete genome sequence and transcriptomic analysis of a novel marine strain Bacillus weihaiensis reveals the mechanism of brown algae degradation.</title>
        <authorList>
            <person name="Zhu Y."/>
            <person name="Chen P."/>
            <person name="Bao Y."/>
            <person name="Men Y."/>
            <person name="Zeng Y."/>
            <person name="Yang J."/>
            <person name="Sun J."/>
            <person name="Sun Y."/>
        </authorList>
    </citation>
    <scope>NUCLEOTIDE SEQUENCE [LARGE SCALE GENOMIC DNA]</scope>
    <source>
        <strain evidence="1 2">Alg07</strain>
    </source>
</reference>
<protein>
    <submittedName>
        <fullName evidence="1">Uncharacterized protein</fullName>
    </submittedName>
</protein>
<accession>A0A1L3MS09</accession>
<name>A0A1L3MS09_9BACI</name>
<proteinExistence type="predicted"/>
<organism evidence="1 2">
    <name type="scientific">Bacillus weihaiensis</name>
    <dbReference type="NCBI Taxonomy" id="1547283"/>
    <lineage>
        <taxon>Bacteria</taxon>
        <taxon>Bacillati</taxon>
        <taxon>Bacillota</taxon>
        <taxon>Bacilli</taxon>
        <taxon>Bacillales</taxon>
        <taxon>Bacillaceae</taxon>
        <taxon>Bacillus</taxon>
    </lineage>
</organism>
<sequence>MYNFILSLLNTNAGKQALAKVLGKKQQKNQSFFWGSVLGLGIGIASVTMGRSKKISKSESNKQQQRNLFNIEEMLKKPDLAMGLAEFSNEISPKNTNKPTN</sequence>
<evidence type="ECO:0000313" key="2">
    <source>
        <dbReference type="Proteomes" id="UP000181936"/>
    </source>
</evidence>